<evidence type="ECO:0000256" key="1">
    <source>
        <dbReference type="SAM" id="Phobius"/>
    </source>
</evidence>
<feature type="transmembrane region" description="Helical" evidence="1">
    <location>
        <begin position="87"/>
        <end position="111"/>
    </location>
</feature>
<organism evidence="3 4">
    <name type="scientific">Clostridium frigoriphilum</name>
    <dbReference type="NCBI Taxonomy" id="443253"/>
    <lineage>
        <taxon>Bacteria</taxon>
        <taxon>Bacillati</taxon>
        <taxon>Bacillota</taxon>
        <taxon>Clostridia</taxon>
        <taxon>Eubacteriales</taxon>
        <taxon>Clostridiaceae</taxon>
        <taxon>Clostridium</taxon>
    </lineage>
</organism>
<keyword evidence="1" id="KW-0812">Transmembrane</keyword>
<sequence>MGFRFRKSISLGKFARINLSKSGVSLSGGVKGARVSVNTKGIVRKSVGIPGTGVYYSDQHKLNSTKVNSKYSNNVSMKKVNMIHISVISVVACAVGFKIIGICIFVLSLLFNIGLNKSK</sequence>
<evidence type="ECO:0000313" key="3">
    <source>
        <dbReference type="EMBL" id="MEF2114910.1"/>
    </source>
</evidence>
<evidence type="ECO:0000259" key="2">
    <source>
        <dbReference type="Pfam" id="PF14020"/>
    </source>
</evidence>
<name>A0ABU7UU59_9CLOT</name>
<dbReference type="EMBL" id="JAZHFS010000033">
    <property type="protein sequence ID" value="MEF2114910.1"/>
    <property type="molecule type" value="Genomic_DNA"/>
</dbReference>
<dbReference type="RefSeq" id="WP_216247914.1">
    <property type="nucleotide sequence ID" value="NZ_JAZHFS010000033.1"/>
</dbReference>
<comment type="caution">
    <text evidence="3">The sequence shown here is derived from an EMBL/GenBank/DDBJ whole genome shotgun (WGS) entry which is preliminary data.</text>
</comment>
<dbReference type="Pfam" id="PF14020">
    <property type="entry name" value="DUF4236"/>
    <property type="match status" value="1"/>
</dbReference>
<keyword evidence="1" id="KW-1133">Transmembrane helix</keyword>
<keyword evidence="4" id="KW-1185">Reference proteome</keyword>
<accession>A0ABU7UU59</accession>
<gene>
    <name evidence="3" type="ORF">SJI18_21715</name>
</gene>
<feature type="domain" description="DUF4236" evidence="2">
    <location>
        <begin position="3"/>
        <end position="57"/>
    </location>
</feature>
<protein>
    <submittedName>
        <fullName evidence="3">DUF4236 domain-containing protein</fullName>
    </submittedName>
</protein>
<proteinExistence type="predicted"/>
<evidence type="ECO:0000313" key="4">
    <source>
        <dbReference type="Proteomes" id="UP001498469"/>
    </source>
</evidence>
<keyword evidence="1" id="KW-0472">Membrane</keyword>
<reference evidence="3 4" key="1">
    <citation type="submission" date="2023-11" db="EMBL/GenBank/DDBJ databases">
        <title>Draft genome sequence of a psychrophilic Clostridium strain from permafrost water brine.</title>
        <authorList>
            <person name="Shcherbakova V.A."/>
            <person name="Trubitsyn V.E."/>
            <person name="Zakharyuk A.G."/>
        </authorList>
    </citation>
    <scope>NUCLEOTIDE SEQUENCE [LARGE SCALE GENOMIC DNA]</scope>
    <source>
        <strain evidence="3 4">14F</strain>
    </source>
</reference>
<dbReference type="Proteomes" id="UP001498469">
    <property type="component" value="Unassembled WGS sequence"/>
</dbReference>
<dbReference type="InterPro" id="IPR025330">
    <property type="entry name" value="DUF4236"/>
</dbReference>